<evidence type="ECO:0000259" key="12">
    <source>
        <dbReference type="PROSITE" id="PS51379"/>
    </source>
</evidence>
<evidence type="ECO:0000313" key="14">
    <source>
        <dbReference type="Proteomes" id="UP000199228"/>
    </source>
</evidence>
<dbReference type="Pfam" id="PF17147">
    <property type="entry name" value="PFOR_II"/>
    <property type="match status" value="1"/>
</dbReference>
<feature type="domain" description="4Fe-4S ferredoxin-type" evidence="12">
    <location>
        <begin position="735"/>
        <end position="766"/>
    </location>
</feature>
<dbReference type="InterPro" id="IPR011895">
    <property type="entry name" value="Pyrv_flavodox_OxRed"/>
</dbReference>
<evidence type="ECO:0000256" key="6">
    <source>
        <dbReference type="ARBA" id="ARBA00023002"/>
    </source>
</evidence>
<evidence type="ECO:0000313" key="13">
    <source>
        <dbReference type="EMBL" id="SDB23039.1"/>
    </source>
</evidence>
<dbReference type="SUPFAM" id="SSF52518">
    <property type="entry name" value="Thiamin diphosphate-binding fold (THDP-binding)"/>
    <property type="match status" value="2"/>
</dbReference>
<dbReference type="Gene3D" id="3.40.50.970">
    <property type="match status" value="2"/>
</dbReference>
<feature type="site" description="Important for catalytic activity" evidence="10">
    <location>
        <position position="30"/>
    </location>
</feature>
<feature type="binding site" evidence="11">
    <location>
        <position position="816"/>
    </location>
    <ligand>
        <name>[4Fe-4S] cluster</name>
        <dbReference type="ChEBI" id="CHEBI:49883"/>
        <label>3</label>
    </ligand>
</feature>
<keyword evidence="13" id="KW-0670">Pyruvate</keyword>
<protein>
    <recommendedName>
        <fullName evidence="9">Pyruvate:ferredoxin oxidoreductase</fullName>
        <ecNumber evidence="9">1.2.7.1</ecNumber>
    </recommendedName>
    <alternativeName>
        <fullName evidence="9">Pyruvate synthase</fullName>
    </alternativeName>
</protein>
<feature type="binding site" evidence="11">
    <location>
        <position position="744"/>
    </location>
    <ligand>
        <name>[4Fe-4S] cluster</name>
        <dbReference type="ChEBI" id="CHEBI:49883"/>
        <label>2</label>
    </ligand>
</feature>
<feature type="domain" description="4Fe-4S ferredoxin-type" evidence="12">
    <location>
        <begin position="681"/>
        <end position="710"/>
    </location>
</feature>
<dbReference type="Pfam" id="PF01558">
    <property type="entry name" value="POR"/>
    <property type="match status" value="1"/>
</dbReference>
<keyword evidence="3 11" id="KW-0004">4Fe-4S</keyword>
<feature type="binding site" evidence="11">
    <location>
        <position position="1072"/>
    </location>
    <ligand>
        <name>[4Fe-4S] cluster</name>
        <dbReference type="ChEBI" id="CHEBI:49883"/>
        <label>3</label>
    </ligand>
</feature>
<dbReference type="STRING" id="1732.SAMN02910417_01703"/>
<dbReference type="GO" id="GO:0005506">
    <property type="term" value="F:iron ion binding"/>
    <property type="evidence" value="ECO:0007669"/>
    <property type="project" value="InterPro"/>
</dbReference>
<dbReference type="Proteomes" id="UP000199228">
    <property type="component" value="Unassembled WGS sequence"/>
</dbReference>
<dbReference type="Gene3D" id="3.40.920.10">
    <property type="entry name" value="Pyruvate-ferredoxin oxidoreductase, PFOR, domain III"/>
    <property type="match status" value="1"/>
</dbReference>
<evidence type="ECO:0000256" key="5">
    <source>
        <dbReference type="ARBA" id="ARBA00022982"/>
    </source>
</evidence>
<dbReference type="EC" id="1.2.7.1" evidence="9"/>
<feature type="binding site" evidence="11">
    <location>
        <position position="747"/>
    </location>
    <ligand>
        <name>[4Fe-4S] cluster</name>
        <dbReference type="ChEBI" id="CHEBI:49883"/>
        <label>2</label>
    </ligand>
</feature>
<dbReference type="InterPro" id="IPR009014">
    <property type="entry name" value="Transketo_C/PFOR_II"/>
</dbReference>
<comment type="catalytic activity">
    <reaction evidence="9">
        <text>2 oxidized [2Fe-2S]-[ferredoxin] + pyruvate + CoA = 2 reduced [2Fe-2S]-[ferredoxin] + acetyl-CoA + CO2 + H(+)</text>
        <dbReference type="Rhea" id="RHEA:12765"/>
        <dbReference type="Rhea" id="RHEA-COMP:10000"/>
        <dbReference type="Rhea" id="RHEA-COMP:10001"/>
        <dbReference type="ChEBI" id="CHEBI:15361"/>
        <dbReference type="ChEBI" id="CHEBI:15378"/>
        <dbReference type="ChEBI" id="CHEBI:16526"/>
        <dbReference type="ChEBI" id="CHEBI:33737"/>
        <dbReference type="ChEBI" id="CHEBI:33738"/>
        <dbReference type="ChEBI" id="CHEBI:57287"/>
        <dbReference type="ChEBI" id="CHEBI:57288"/>
        <dbReference type="EC" id="1.2.7.1"/>
    </reaction>
</comment>
<dbReference type="FunFam" id="3.40.50.920:FF:000007">
    <property type="entry name" value="Pyruvate:ferredoxin (Flavodoxin) oxidoreductase"/>
    <property type="match status" value="1"/>
</dbReference>
<gene>
    <name evidence="13" type="ORF">SAMN02910417_01703</name>
</gene>
<dbReference type="InterPro" id="IPR033412">
    <property type="entry name" value="PFOR_II"/>
</dbReference>
<dbReference type="Pfam" id="PF00037">
    <property type="entry name" value="Fer4"/>
    <property type="match status" value="1"/>
</dbReference>
<keyword evidence="2 9" id="KW-0813">Transport</keyword>
<dbReference type="OrthoDB" id="9794954at2"/>
<keyword evidence="5 9" id="KW-0249">Electron transport</keyword>
<dbReference type="InterPro" id="IPR017900">
    <property type="entry name" value="4Fe4S_Fe_S_CS"/>
</dbReference>
<keyword evidence="7 11" id="KW-0408">Iron</keyword>
<dbReference type="InterPro" id="IPR002880">
    <property type="entry name" value="Pyrv_Fd/Flavodoxin_OxRdtase_N"/>
</dbReference>
<dbReference type="PROSITE" id="PS51379">
    <property type="entry name" value="4FE4S_FER_2"/>
    <property type="match status" value="2"/>
</dbReference>
<dbReference type="SMART" id="SM00890">
    <property type="entry name" value="EKR"/>
    <property type="match status" value="1"/>
</dbReference>
<evidence type="ECO:0000256" key="1">
    <source>
        <dbReference type="ARBA" id="ARBA00009032"/>
    </source>
</evidence>
<feature type="binding site" evidence="11">
    <location>
        <position position="841"/>
    </location>
    <ligand>
        <name>[4Fe-4S] cluster</name>
        <dbReference type="ChEBI" id="CHEBI:49883"/>
        <label>3</label>
    </ligand>
</feature>
<dbReference type="AlphaFoldDB" id="A0A1G6BR14"/>
<proteinExistence type="inferred from homology"/>
<evidence type="ECO:0000256" key="9">
    <source>
        <dbReference type="PIRNR" id="PIRNR000159"/>
    </source>
</evidence>
<dbReference type="InterPro" id="IPR019456">
    <property type="entry name" value="Pyrv-flavodox_OxRtase_EKR"/>
</dbReference>
<dbReference type="SUPFAM" id="SSF52922">
    <property type="entry name" value="TK C-terminal domain-like"/>
    <property type="match status" value="1"/>
</dbReference>
<dbReference type="EMBL" id="FMXR01000012">
    <property type="protein sequence ID" value="SDB23039.1"/>
    <property type="molecule type" value="Genomic_DNA"/>
</dbReference>
<dbReference type="InterPro" id="IPR002869">
    <property type="entry name" value="Pyrv_flavodox_OxRed_cen"/>
</dbReference>
<dbReference type="PANTHER" id="PTHR32154">
    <property type="entry name" value="PYRUVATE-FLAVODOXIN OXIDOREDUCTASE-RELATED"/>
    <property type="match status" value="1"/>
</dbReference>
<evidence type="ECO:0000256" key="3">
    <source>
        <dbReference type="ARBA" id="ARBA00022485"/>
    </source>
</evidence>
<keyword evidence="14" id="KW-1185">Reference proteome</keyword>
<feature type="binding site" evidence="11">
    <location>
        <position position="754"/>
    </location>
    <ligand>
        <name>[4Fe-4S] cluster</name>
        <dbReference type="ChEBI" id="CHEBI:49883"/>
        <label>1</label>
    </ligand>
</feature>
<evidence type="ECO:0000256" key="8">
    <source>
        <dbReference type="ARBA" id="ARBA00023014"/>
    </source>
</evidence>
<keyword evidence="4 11" id="KW-0479">Metal-binding</keyword>
<dbReference type="SUPFAM" id="SSF53323">
    <property type="entry name" value="Pyruvate-ferredoxin oxidoreductase, PFOR, domain III"/>
    <property type="match status" value="1"/>
</dbReference>
<dbReference type="PROSITE" id="PS00198">
    <property type="entry name" value="4FE4S_FER_1"/>
    <property type="match status" value="1"/>
</dbReference>
<dbReference type="RefSeq" id="WP_090173939.1">
    <property type="nucleotide sequence ID" value="NZ_FMXR01000012.1"/>
</dbReference>
<reference evidence="13 14" key="1">
    <citation type="submission" date="2016-10" db="EMBL/GenBank/DDBJ databases">
        <authorList>
            <person name="de Groot N.N."/>
        </authorList>
    </citation>
    <scope>NUCLEOTIDE SEQUENCE [LARGE SCALE GENOMIC DNA]</scope>
    <source>
        <strain evidence="13 14">DSM 3217</strain>
    </source>
</reference>
<comment type="cofactor">
    <cofactor evidence="11">
        <name>[4Fe-4S] cluster</name>
        <dbReference type="ChEBI" id="CHEBI:49883"/>
    </cofactor>
    <text evidence="11">Binds 3 [4Fe-4S] clusters per subunit.</text>
</comment>
<organism evidence="13 14">
    <name type="scientific">Eubacterium oxidoreducens</name>
    <dbReference type="NCBI Taxonomy" id="1732"/>
    <lineage>
        <taxon>Bacteria</taxon>
        <taxon>Bacillati</taxon>
        <taxon>Bacillota</taxon>
        <taxon>Clostridia</taxon>
        <taxon>Eubacteriales</taxon>
        <taxon>Eubacteriaceae</taxon>
        <taxon>Eubacterium</taxon>
    </lineage>
</organism>
<dbReference type="Pfam" id="PF02775">
    <property type="entry name" value="TPP_enzyme_C"/>
    <property type="match status" value="1"/>
</dbReference>
<accession>A0A1G6BR14</accession>
<dbReference type="CDD" id="cd07034">
    <property type="entry name" value="TPP_PYR_PFOR_IOR-alpha_like"/>
    <property type="match status" value="1"/>
</dbReference>
<evidence type="ECO:0000256" key="2">
    <source>
        <dbReference type="ARBA" id="ARBA00022448"/>
    </source>
</evidence>
<dbReference type="InterPro" id="IPR019752">
    <property type="entry name" value="Pyrv/ketoisovalerate_OxRed_cat"/>
</dbReference>
<name>A0A1G6BR14_EUBOX</name>
<keyword evidence="6 9" id="KW-0560">Oxidoreductase</keyword>
<dbReference type="InterPro" id="IPR011766">
    <property type="entry name" value="TPP_enzyme_TPP-bd"/>
</dbReference>
<feature type="binding site" evidence="11">
    <location>
        <position position="750"/>
    </location>
    <ligand>
        <name>[4Fe-4S] cluster</name>
        <dbReference type="ChEBI" id="CHEBI:49883"/>
        <label>2</label>
    </ligand>
</feature>
<feature type="binding site" evidence="11">
    <location>
        <position position="700"/>
    </location>
    <ligand>
        <name>[4Fe-4S] cluster</name>
        <dbReference type="ChEBI" id="CHEBI:49883"/>
        <label>2</label>
    </ligand>
</feature>
<feature type="site" description="Important for catalytic activity" evidence="10">
    <location>
        <position position="63"/>
    </location>
</feature>
<dbReference type="NCBIfam" id="TIGR02176">
    <property type="entry name" value="pyruv_ox_red"/>
    <property type="match status" value="1"/>
</dbReference>
<dbReference type="GO" id="GO:0030976">
    <property type="term" value="F:thiamine pyrophosphate binding"/>
    <property type="evidence" value="ECO:0007669"/>
    <property type="project" value="InterPro"/>
</dbReference>
<evidence type="ECO:0000256" key="4">
    <source>
        <dbReference type="ARBA" id="ARBA00022723"/>
    </source>
</evidence>
<dbReference type="PANTHER" id="PTHR32154:SF0">
    <property type="entry name" value="PYRUVATE-FLAVODOXIN OXIDOREDUCTASE-RELATED"/>
    <property type="match status" value="1"/>
</dbReference>
<dbReference type="InterPro" id="IPR029061">
    <property type="entry name" value="THDP-binding"/>
</dbReference>
<feature type="site" description="Important for catalytic activity" evidence="10">
    <location>
        <position position="113"/>
    </location>
</feature>
<sequence length="1152" mass="126640">MREYQILSGNYAAARTAYPFTDTAFVYPITPSSDMAEQVSDLSLQNHKNLWGQTVSVTQMQSETGVAAAMHGALASGSLATTFTSSQGLLLMLPNLYKIAGERLPGVFYVASRTIATHALSIFGDHSDVYAVRQSGVAILCASSVQEIIDLAPVAHLSALTCRLPFIFFFDGFRTSHELQKIQIWKEQDLADFLSLKEIEDFRKNALNPCHPYVMGSSQGPDIYFQQREACNLAYTAACEIVAHKMDMINERLGTSYAPFQYYGDANALHVIVSMGSVNETVKKAVDFLNARGEKVGLINVRLFRPFSAAKFLECLPTSVTHVSVLDRAKEPGSGGEALYLDVLSAMHPTFSKVTILHGRYGLSSKDTTPDQIVAVFHNKERKEFTIGIDDDVTHLSLPVSPVFIDAQHPVCAKFWGMGSDGSVGACKCAACVIGNGTSLFAQAYSEYDSRKSGGLTISHLRYDKSSIHAPYLIHDADFIICSHLEYLERYPIVEELKEGGSLLINTSYEKAQFMRKLSPRIIHMLIQKKAHLYTINAQVVSQKSGLGKHTGIVMVAAFFSIANIMPMDQCHALLKKQILVDYQDKGDAVVNSNYNAIKLTPSYLQPISLEHDAAFANNRTVHTQNAPPYPSDLADYLTHIHRPVHARRGDNISVSSFIPYADGSCPSGTAAYDKKASAIFVPVWNPEQCIQCNHCSFVCPHSVIRPFALTAKEANATVIKNKPIPMTAAKHLQFFIGISAMDCTGCASCIVACPAPKKALRMSRLDQVVSLQDEYDYVAALPEKKEIEDYFHVDTVKGSQFRRPLLEFPGACGGCGQTPYVKLLTQLFGERMLIANATGCSSIWGNSSPSVPYTKLASGRGPAWSNSLFEDAAEFGYGMLLGYKDVRTSLHQLISSLITKDTHSPFYDAALNWLNTYSDGERNTLASDRLIECIRRSGNPSYKLIDSLKDYLSKKSHWIFGGDGWAYDIGFGGLDHVLSSGEDINILIFDNEAYANTGGQPSKATPRGAVTALSKEGKKTAKKDLASYLIGLGNVYVAQIAMGADMNQCIKSMIQAEHYPGPSVLLAYSPCTCHGIRGSMSHAQTEQLRAVQSGYWKLFRYHPKDFGYKLDSATPSMAYEDFLDGEQRFALLDKESKLLRSASKADAQKRL</sequence>
<dbReference type="Gene3D" id="3.30.70.20">
    <property type="match status" value="1"/>
</dbReference>
<evidence type="ECO:0000256" key="11">
    <source>
        <dbReference type="PIRSR" id="PIRSR000159-50"/>
    </source>
</evidence>
<keyword evidence="8 11" id="KW-0411">Iron-sulfur</keyword>
<dbReference type="GO" id="GO:0051539">
    <property type="term" value="F:4 iron, 4 sulfur cluster binding"/>
    <property type="evidence" value="ECO:0007669"/>
    <property type="project" value="UniProtKB-KW"/>
</dbReference>
<evidence type="ECO:0000256" key="10">
    <source>
        <dbReference type="PIRSR" id="PIRSR000159-2"/>
    </source>
</evidence>
<feature type="binding site" evidence="11">
    <location>
        <position position="693"/>
    </location>
    <ligand>
        <name>[4Fe-4S] cluster</name>
        <dbReference type="ChEBI" id="CHEBI:49883"/>
        <label>1</label>
    </ligand>
</feature>
<dbReference type="Pfam" id="PF01855">
    <property type="entry name" value="POR_N"/>
    <property type="match status" value="1"/>
</dbReference>
<feature type="binding site" evidence="11">
    <location>
        <position position="813"/>
    </location>
    <ligand>
        <name>[4Fe-4S] cluster</name>
        <dbReference type="ChEBI" id="CHEBI:49883"/>
        <label>3</label>
    </ligand>
</feature>
<dbReference type="GO" id="GO:0022900">
    <property type="term" value="P:electron transport chain"/>
    <property type="evidence" value="ECO:0007669"/>
    <property type="project" value="InterPro"/>
</dbReference>
<dbReference type="SUPFAM" id="SSF54862">
    <property type="entry name" value="4Fe-4S ferredoxins"/>
    <property type="match status" value="1"/>
</dbReference>
<dbReference type="GO" id="GO:0019164">
    <property type="term" value="F:pyruvate synthase activity"/>
    <property type="evidence" value="ECO:0007669"/>
    <property type="project" value="UniProtKB-EC"/>
</dbReference>
<dbReference type="GO" id="GO:0006979">
    <property type="term" value="P:response to oxidative stress"/>
    <property type="evidence" value="ECO:0007669"/>
    <property type="project" value="TreeGrafter"/>
</dbReference>
<dbReference type="Pfam" id="PF10371">
    <property type="entry name" value="EKR"/>
    <property type="match status" value="1"/>
</dbReference>
<dbReference type="PIRSF" id="PIRSF000159">
    <property type="entry name" value="NifJ"/>
    <property type="match status" value="1"/>
</dbReference>
<dbReference type="InterPro" id="IPR050722">
    <property type="entry name" value="Pyruvate:ferred/Flavod_OxRd"/>
</dbReference>
<evidence type="ECO:0000256" key="7">
    <source>
        <dbReference type="ARBA" id="ARBA00023004"/>
    </source>
</evidence>
<feature type="binding site" evidence="11">
    <location>
        <position position="690"/>
    </location>
    <ligand>
        <name>[4Fe-4S] cluster</name>
        <dbReference type="ChEBI" id="CHEBI:49883"/>
        <label>1</label>
    </ligand>
</feature>
<comment type="similarity">
    <text evidence="1 9">Belongs to the pyruvate:ferredoxin/flavodoxin oxidoreductase family.</text>
</comment>
<dbReference type="FunFam" id="3.40.50.970:FF:000012">
    <property type="entry name" value="Pyruvate:ferredoxin (Flavodoxin) oxidoreductase"/>
    <property type="match status" value="1"/>
</dbReference>
<dbReference type="Gene3D" id="3.40.50.920">
    <property type="match status" value="1"/>
</dbReference>
<dbReference type="InterPro" id="IPR017896">
    <property type="entry name" value="4Fe4S_Fe-S-bd"/>
</dbReference>
<feature type="binding site" evidence="11">
    <location>
        <position position="696"/>
    </location>
    <ligand>
        <name>[4Fe-4S] cluster</name>
        <dbReference type="ChEBI" id="CHEBI:49883"/>
        <label>1</label>
    </ligand>
</feature>
<feature type="site" description="Important for catalytic activity" evidence="10">
    <location>
        <position position="997"/>
    </location>
</feature>